<dbReference type="EMBL" id="JBHRYQ010000001">
    <property type="protein sequence ID" value="MFC3812824.1"/>
    <property type="molecule type" value="Genomic_DNA"/>
</dbReference>
<evidence type="ECO:0000313" key="5">
    <source>
        <dbReference type="Proteomes" id="UP001595616"/>
    </source>
</evidence>
<dbReference type="InterPro" id="IPR015943">
    <property type="entry name" value="WD40/YVTN_repeat-like_dom_sf"/>
</dbReference>
<reference evidence="5" key="1">
    <citation type="journal article" date="2019" name="Int. J. Syst. Evol. Microbiol.">
        <title>The Global Catalogue of Microorganisms (GCM) 10K type strain sequencing project: providing services to taxonomists for standard genome sequencing and annotation.</title>
        <authorList>
            <consortium name="The Broad Institute Genomics Platform"/>
            <consortium name="The Broad Institute Genome Sequencing Center for Infectious Disease"/>
            <person name="Wu L."/>
            <person name="Ma J."/>
        </authorList>
    </citation>
    <scope>NUCLEOTIDE SEQUENCE [LARGE SCALE GENOMIC DNA]</scope>
    <source>
        <strain evidence="5">CECT 7956</strain>
    </source>
</reference>
<keyword evidence="5" id="KW-1185">Reference proteome</keyword>
<dbReference type="InterPro" id="IPR052025">
    <property type="entry name" value="Xyloglucanase_GH74"/>
</dbReference>
<evidence type="ECO:0000256" key="2">
    <source>
        <dbReference type="SAM" id="SignalP"/>
    </source>
</evidence>
<feature type="domain" description="Sortilin N-terminal" evidence="3">
    <location>
        <begin position="140"/>
        <end position="265"/>
    </location>
</feature>
<organism evidence="4 5">
    <name type="scientific">Lacihabitans lacunae</name>
    <dbReference type="NCBI Taxonomy" id="1028214"/>
    <lineage>
        <taxon>Bacteria</taxon>
        <taxon>Pseudomonadati</taxon>
        <taxon>Bacteroidota</taxon>
        <taxon>Cytophagia</taxon>
        <taxon>Cytophagales</taxon>
        <taxon>Leadbetterellaceae</taxon>
        <taxon>Lacihabitans</taxon>
    </lineage>
</organism>
<proteinExistence type="predicted"/>
<comment type="caution">
    <text evidence="4">The sequence shown here is derived from an EMBL/GenBank/DDBJ whole genome shotgun (WGS) entry which is preliminary data.</text>
</comment>
<gene>
    <name evidence="4" type="ORF">ACFOOI_19325</name>
</gene>
<keyword evidence="1" id="KW-0677">Repeat</keyword>
<dbReference type="Gene3D" id="2.130.10.10">
    <property type="entry name" value="YVTN repeat-like/Quinoprotein amine dehydrogenase"/>
    <property type="match status" value="4"/>
</dbReference>
<keyword evidence="2" id="KW-0732">Signal</keyword>
<dbReference type="PANTHER" id="PTHR43739">
    <property type="entry name" value="XYLOGLUCANASE (EUROFUNG)"/>
    <property type="match status" value="1"/>
</dbReference>
<evidence type="ECO:0000259" key="3">
    <source>
        <dbReference type="Pfam" id="PF15902"/>
    </source>
</evidence>
<sequence length="1071" mass="118685">MKLRLLITSFLCCFLIAPQVFSQKKSKKTKLEIVMPVPAAKVDMALLKNYKFRSIGPGTMSGRVTSIDAVWANPDIIYVGTASGGLWKTENGGTTWESIFDKNPIINIGAVAIQQSNPSVIWAGTGEGNPRNSINLGAGIFKSMDGGKSWKCMGLEKTINIHRILIDPTNPNVLYAGAIGNPFASHPERGVFKTINGGETWEKILYTNENSGVGDFVMDPTNPNKLLVNMWEHKRTPYDFKSGGPGSGMYMTYDGGKNWKKLNDKNGLPKGELGRMGIAIAPSDPNVIYALVESKKNALYKSFNGGEKWEKVTDDEDIANNRPFYFYDLAVDPQNENRVYNIYQMISLSEDGGKSFKVIVPYSGVHPDHHAFWIHPKDPSFIINGNDGGLAISRDRAKKWQFCESIPVGQFYHINVDNETPYNVYGGLQDNGSWKGPAYTWKTGGIRNQYWEVVLFGDGFDVIPDPEDNRYGWAMSQGGNLARYDVLTGASEFLKPTHPNPAVRLRFNWNAAIAHYKETKTLYYGSQFLHRSTDKGYTWEIVSPDLTTNNKEQIKASDNSGGLTLDITSAENHNTILCIAPSTVDKNVLWVGTDDGSVQLSKDGGKTWEKVSGNMPGLPSEAWIPQIRTSNTKAGEAFVVANNYRNGGAFTPYVYRTKDFGKTWERMVDESKVTGYALSVLQDPVEPNLIFVGTEQGLFVSFNDGATFQQYEHGFPPVSTMDLAIQERESDLVVATFGRGIFVLDNIQPLRDLAKNKGELKAKLKIFKPNDAYLAEIKDAPGIMFGGDGMYEGENRQTGALVQYYAAPKGKKNPKDSTSMTYSDSLTIQVFDSKGLLVRNLKQKVDSVGFGTLKWRLDEKGMRSPGSKKPKATDTESGGMDVLPGIYKIVVKMDSTSDSTAVTVKSDFRKNHNLADETEKRAVIKRLQKSTEKLVAATDQIEESSVIVENILAQLKGNDNKSLDTLRKASKAMVDSLKATNEIVMGKKFTRQGYGRPYQTTAPAAINEASGYLRSKSKIGRAEMILVETAEAETAKTIARVNEFFSTQWAAYRKLVENAKVPMFKDYSKIE</sequence>
<dbReference type="InterPro" id="IPR031778">
    <property type="entry name" value="Sortilin_N"/>
</dbReference>
<evidence type="ECO:0000256" key="1">
    <source>
        <dbReference type="ARBA" id="ARBA00022737"/>
    </source>
</evidence>
<feature type="signal peptide" evidence="2">
    <location>
        <begin position="1"/>
        <end position="22"/>
    </location>
</feature>
<dbReference type="Pfam" id="PF15902">
    <property type="entry name" value="Sortilin-Vps10"/>
    <property type="match status" value="1"/>
</dbReference>
<dbReference type="RefSeq" id="WP_379839729.1">
    <property type="nucleotide sequence ID" value="NZ_JBHRYQ010000001.1"/>
</dbReference>
<accession>A0ABV7Z1Y5</accession>
<protein>
    <submittedName>
        <fullName evidence="4">WD40/YVTN/BNR-like repeat-containing protein</fullName>
    </submittedName>
</protein>
<name>A0ABV7Z1Y5_9BACT</name>
<evidence type="ECO:0000313" key="4">
    <source>
        <dbReference type="EMBL" id="MFC3812824.1"/>
    </source>
</evidence>
<dbReference type="CDD" id="cd15482">
    <property type="entry name" value="Sialidase_non-viral"/>
    <property type="match status" value="2"/>
</dbReference>
<feature type="chain" id="PRO_5047381403" evidence="2">
    <location>
        <begin position="23"/>
        <end position="1071"/>
    </location>
</feature>
<dbReference type="PANTHER" id="PTHR43739:SF5">
    <property type="entry name" value="EXO-ALPHA-SIALIDASE"/>
    <property type="match status" value="1"/>
</dbReference>
<dbReference type="Proteomes" id="UP001595616">
    <property type="component" value="Unassembled WGS sequence"/>
</dbReference>
<dbReference type="SUPFAM" id="SSF110296">
    <property type="entry name" value="Oligoxyloglucan reducing end-specific cellobiohydrolase"/>
    <property type="match status" value="2"/>
</dbReference>